<reference evidence="4" key="1">
    <citation type="journal article" date="2015" name="Genome Announc.">
        <title>Genome sequence of the AIDS-associated pathogen Penicillium marneffei (ATCC18224) and its near taxonomic relative Talaromyces stipitatus (ATCC10500).</title>
        <authorList>
            <person name="Nierman W.C."/>
            <person name="Fedorova-Abrams N.D."/>
            <person name="Andrianopoulos A."/>
        </authorList>
    </citation>
    <scope>NUCLEOTIDE SEQUENCE [LARGE SCALE GENOMIC DNA]</scope>
    <source>
        <strain evidence="4">ATCC 10500 / CBS 375.48 / QM 6759 / NRRL 1006</strain>
    </source>
</reference>
<dbReference type="RefSeq" id="XP_002341530.1">
    <property type="nucleotide sequence ID" value="XM_002341489.1"/>
</dbReference>
<dbReference type="Gene3D" id="1.10.287.1130">
    <property type="entry name" value="CytochromE C oxidase copper chaperone"/>
    <property type="match status" value="1"/>
</dbReference>
<gene>
    <name evidence="3" type="ORF">TSTA_075170</name>
</gene>
<evidence type="ECO:0000313" key="3">
    <source>
        <dbReference type="EMBL" id="EED24143.1"/>
    </source>
</evidence>
<dbReference type="eggNOG" id="ENOG502S7M4">
    <property type="taxonomic scope" value="Eukaryota"/>
</dbReference>
<dbReference type="PhylomeDB" id="B8LVL3"/>
<evidence type="ECO:0000256" key="1">
    <source>
        <dbReference type="ARBA" id="ARBA00019406"/>
    </source>
</evidence>
<sequence>MILLMTLHVTLVLVPSRVSPLHLVPATSTDELPACLTKNSYNEEKCQAQIDALYECCNAFYQQRGEDAKTPSCPNASLLRVKMRQRAQQLR</sequence>
<dbReference type="FunCoup" id="B8LVL3">
    <property type="interactions" value="113"/>
</dbReference>
<protein>
    <recommendedName>
        <fullName evidence="1">Cx9C motif-containing protein 4, mitochondrial</fullName>
    </recommendedName>
</protein>
<dbReference type="SUPFAM" id="SSF47072">
    <property type="entry name" value="Cysteine alpha-hairpin motif"/>
    <property type="match status" value="1"/>
</dbReference>
<feature type="chain" id="PRO_5002877252" description="Cx9C motif-containing protein 4, mitochondrial" evidence="2">
    <location>
        <begin position="21"/>
        <end position="91"/>
    </location>
</feature>
<dbReference type="AlphaFoldDB" id="B8LVL3"/>
<evidence type="ECO:0000313" key="4">
    <source>
        <dbReference type="Proteomes" id="UP000001745"/>
    </source>
</evidence>
<dbReference type="OrthoDB" id="13601at2759"/>
<dbReference type="STRING" id="441959.B8LVL3"/>
<evidence type="ECO:0000256" key="2">
    <source>
        <dbReference type="SAM" id="SignalP"/>
    </source>
</evidence>
<dbReference type="Pfam" id="PF08991">
    <property type="entry name" value="CMC4"/>
    <property type="match status" value="1"/>
</dbReference>
<dbReference type="EMBL" id="EQ962652">
    <property type="protein sequence ID" value="EED24143.1"/>
    <property type="molecule type" value="Genomic_DNA"/>
</dbReference>
<dbReference type="HOGENOM" id="CLU_2428556_0_0_1"/>
<dbReference type="VEuPathDB" id="FungiDB:TSTA_075170"/>
<dbReference type="InterPro" id="IPR027179">
    <property type="entry name" value="CMC4"/>
</dbReference>
<name>B8LVL3_TALSN</name>
<dbReference type="OMA" id="YQEEKCQ"/>
<keyword evidence="2" id="KW-0732">Signal</keyword>
<dbReference type="InParanoid" id="B8LVL3"/>
<organism evidence="3 4">
    <name type="scientific">Talaromyces stipitatus (strain ATCC 10500 / CBS 375.48 / QM 6759 / NRRL 1006)</name>
    <name type="common">Penicillium stipitatum</name>
    <dbReference type="NCBI Taxonomy" id="441959"/>
    <lineage>
        <taxon>Eukaryota</taxon>
        <taxon>Fungi</taxon>
        <taxon>Dikarya</taxon>
        <taxon>Ascomycota</taxon>
        <taxon>Pezizomycotina</taxon>
        <taxon>Eurotiomycetes</taxon>
        <taxon>Eurotiomycetidae</taxon>
        <taxon>Eurotiales</taxon>
        <taxon>Trichocomaceae</taxon>
        <taxon>Talaromyces</taxon>
        <taxon>Talaromyces sect. Talaromyces</taxon>
    </lineage>
</organism>
<dbReference type="InterPro" id="IPR009069">
    <property type="entry name" value="Cys_alpha_HP_mot_SF"/>
</dbReference>
<feature type="signal peptide" evidence="2">
    <location>
        <begin position="1"/>
        <end position="20"/>
    </location>
</feature>
<keyword evidence="4" id="KW-1185">Reference proteome</keyword>
<dbReference type="Proteomes" id="UP000001745">
    <property type="component" value="Unassembled WGS sequence"/>
</dbReference>
<proteinExistence type="predicted"/>
<dbReference type="GeneID" id="8106211"/>
<accession>B8LVL3</accession>